<evidence type="ECO:0000256" key="7">
    <source>
        <dbReference type="ARBA" id="ARBA00034808"/>
    </source>
</evidence>
<evidence type="ECO:0000256" key="4">
    <source>
        <dbReference type="ARBA" id="ARBA00022840"/>
    </source>
</evidence>
<evidence type="ECO:0000259" key="10">
    <source>
        <dbReference type="PROSITE" id="PS51198"/>
    </source>
</evidence>
<dbReference type="PANTHER" id="PTHR11070:SF30">
    <property type="entry name" value="F-BOX DNA HELICASE 1"/>
    <property type="match status" value="1"/>
</dbReference>
<dbReference type="GO" id="GO:0043138">
    <property type="term" value="F:3'-5' DNA helicase activity"/>
    <property type="evidence" value="ECO:0007669"/>
    <property type="project" value="UniProtKB-EC"/>
</dbReference>
<feature type="domain" description="UvrD-like helicase ATP-binding" evidence="10">
    <location>
        <begin position="7"/>
        <end position="287"/>
    </location>
</feature>
<gene>
    <name evidence="11" type="ORF">UFOVP166_28</name>
</gene>
<evidence type="ECO:0000313" key="11">
    <source>
        <dbReference type="EMBL" id="CAB5187286.1"/>
    </source>
</evidence>
<dbReference type="InterPro" id="IPR027417">
    <property type="entry name" value="P-loop_NTPase"/>
</dbReference>
<dbReference type="PROSITE" id="PS51198">
    <property type="entry name" value="UVRD_HELICASE_ATP_BIND"/>
    <property type="match status" value="1"/>
</dbReference>
<evidence type="ECO:0000256" key="5">
    <source>
        <dbReference type="ARBA" id="ARBA00023235"/>
    </source>
</evidence>
<evidence type="ECO:0000256" key="9">
    <source>
        <dbReference type="PROSITE-ProRule" id="PRU00560"/>
    </source>
</evidence>
<dbReference type="Pfam" id="PF13361">
    <property type="entry name" value="UvrD_C"/>
    <property type="match status" value="1"/>
</dbReference>
<evidence type="ECO:0000256" key="6">
    <source>
        <dbReference type="ARBA" id="ARBA00034617"/>
    </source>
</evidence>
<protein>
    <recommendedName>
        <fullName evidence="7">DNA 3'-5' helicase</fullName>
        <ecNumber evidence="7">5.6.2.4</ecNumber>
    </recommendedName>
</protein>
<dbReference type="GO" id="GO:0005524">
    <property type="term" value="F:ATP binding"/>
    <property type="evidence" value="ECO:0007669"/>
    <property type="project" value="UniProtKB-UniRule"/>
</dbReference>
<dbReference type="InterPro" id="IPR014016">
    <property type="entry name" value="UvrD-like_ATP-bd"/>
</dbReference>
<dbReference type="EC" id="5.6.2.4" evidence="7"/>
<keyword evidence="3 9" id="KW-0347">Helicase</keyword>
<dbReference type="SUPFAM" id="SSF52540">
    <property type="entry name" value="P-loop containing nucleoside triphosphate hydrolases"/>
    <property type="match status" value="1"/>
</dbReference>
<dbReference type="InterPro" id="IPR000212">
    <property type="entry name" value="DNA_helicase_UvrD/REP"/>
</dbReference>
<organism evidence="11">
    <name type="scientific">uncultured Caudovirales phage</name>
    <dbReference type="NCBI Taxonomy" id="2100421"/>
    <lineage>
        <taxon>Viruses</taxon>
        <taxon>Duplodnaviria</taxon>
        <taxon>Heunggongvirae</taxon>
        <taxon>Uroviricota</taxon>
        <taxon>Caudoviricetes</taxon>
        <taxon>Peduoviridae</taxon>
        <taxon>Maltschvirus</taxon>
        <taxon>Maltschvirus maltsch</taxon>
    </lineage>
</organism>
<evidence type="ECO:0000256" key="8">
    <source>
        <dbReference type="ARBA" id="ARBA00048988"/>
    </source>
</evidence>
<dbReference type="GO" id="GO:0000725">
    <property type="term" value="P:recombinational repair"/>
    <property type="evidence" value="ECO:0007669"/>
    <property type="project" value="TreeGrafter"/>
</dbReference>
<dbReference type="InterPro" id="IPR014017">
    <property type="entry name" value="DNA_helicase_UvrD-like_C"/>
</dbReference>
<dbReference type="Gene3D" id="3.40.50.300">
    <property type="entry name" value="P-loop containing nucleotide triphosphate hydrolases"/>
    <property type="match status" value="2"/>
</dbReference>
<keyword evidence="4 9" id="KW-0067">ATP-binding</keyword>
<comment type="catalytic activity">
    <reaction evidence="6">
        <text>Couples ATP hydrolysis with the unwinding of duplex DNA by translocating in the 3'-5' direction.</text>
        <dbReference type="EC" id="5.6.2.4"/>
    </reaction>
</comment>
<accession>A0A6J7WB07</accession>
<keyword evidence="1 9" id="KW-0547">Nucleotide-binding</keyword>
<evidence type="ECO:0000256" key="2">
    <source>
        <dbReference type="ARBA" id="ARBA00022801"/>
    </source>
</evidence>
<dbReference type="PANTHER" id="PTHR11070">
    <property type="entry name" value="UVRD / RECB / PCRA DNA HELICASE FAMILY MEMBER"/>
    <property type="match status" value="1"/>
</dbReference>
<proteinExistence type="predicted"/>
<feature type="binding site" evidence="9">
    <location>
        <begin position="28"/>
        <end position="35"/>
    </location>
    <ligand>
        <name>ATP</name>
        <dbReference type="ChEBI" id="CHEBI:30616"/>
    </ligand>
</feature>
<comment type="catalytic activity">
    <reaction evidence="8">
        <text>ATP + H2O = ADP + phosphate + H(+)</text>
        <dbReference type="Rhea" id="RHEA:13065"/>
        <dbReference type="ChEBI" id="CHEBI:15377"/>
        <dbReference type="ChEBI" id="CHEBI:15378"/>
        <dbReference type="ChEBI" id="CHEBI:30616"/>
        <dbReference type="ChEBI" id="CHEBI:43474"/>
        <dbReference type="ChEBI" id="CHEBI:456216"/>
        <dbReference type="EC" id="5.6.2.4"/>
    </reaction>
</comment>
<dbReference type="GO" id="GO:0016787">
    <property type="term" value="F:hydrolase activity"/>
    <property type="evidence" value="ECO:0007669"/>
    <property type="project" value="UniProtKB-UniRule"/>
</dbReference>
<keyword evidence="5" id="KW-0413">Isomerase</keyword>
<evidence type="ECO:0000256" key="3">
    <source>
        <dbReference type="ARBA" id="ARBA00022806"/>
    </source>
</evidence>
<name>A0A6J7WB07_9CAUD</name>
<dbReference type="EMBL" id="LR798213">
    <property type="protein sequence ID" value="CAB5187286.1"/>
    <property type="molecule type" value="Genomic_DNA"/>
</dbReference>
<keyword evidence="2 9" id="KW-0378">Hydrolase</keyword>
<evidence type="ECO:0000256" key="1">
    <source>
        <dbReference type="ARBA" id="ARBA00022741"/>
    </source>
</evidence>
<dbReference type="Pfam" id="PF00580">
    <property type="entry name" value="UvrD-helicase"/>
    <property type="match status" value="1"/>
</dbReference>
<sequence length="501" mass="54152">MTTFAPTAQQQAFLDALTGTTSNLALLARAGCGKTATILMGVDAIAKQQPKAEILVCAFNKAIATEVEGKLKAAGHTDWRTVQTSTLHALGFNLVKFAFKSAVDGKKVRNLIRQAGIKNSGFDTYASQIASLVGYAKGAGFGFFADKQIGDAAAWYALADHFDVGGYDSDTSDMDQIIAYSQAIYRASLDQTDIVDFDDMILFPLVKNLRVRFGKDVVFVDEAQDLSPARQALIRKFVKFDGGRMIVVGDDRQAIYGFSGADAEALPNMITSLNATVLPLSVTWRCPAAVVRAAQAYVPDIMAADGADEGAVVYNGHLPEDIGAGDAILCRNTAPLIDMAYRLIRNGHAAKVEGRSIGDGLKSLVNRWKVADTATLLIRLDGYADREIQKAMAKDNEAKAEEVADRVETMRHIIAAVNAGGSNRTADVTSHIDSLFADDAANAIILATYHRSKGREWNRVYLFEHATRCPSKAAKQAWQKGQEANLAYVAITRAKKVLTFI</sequence>
<reference evidence="11" key="1">
    <citation type="submission" date="2020-05" db="EMBL/GenBank/DDBJ databases">
        <authorList>
            <person name="Chiriac C."/>
            <person name="Salcher M."/>
            <person name="Ghai R."/>
            <person name="Kavagutti S V."/>
        </authorList>
    </citation>
    <scope>NUCLEOTIDE SEQUENCE</scope>
</reference>
<dbReference type="GO" id="GO:0003677">
    <property type="term" value="F:DNA binding"/>
    <property type="evidence" value="ECO:0007669"/>
    <property type="project" value="InterPro"/>
</dbReference>